<evidence type="ECO:0000256" key="2">
    <source>
        <dbReference type="ARBA" id="ARBA00012190"/>
    </source>
</evidence>
<comment type="caution">
    <text evidence="13">The sequence shown here is derived from an EMBL/GenBank/DDBJ whole genome shotgun (WGS) entry which is preliminary data.</text>
</comment>
<dbReference type="Pfam" id="PF08123">
    <property type="entry name" value="DOT1"/>
    <property type="match status" value="1"/>
</dbReference>
<keyword evidence="14" id="KW-1185">Reference proteome</keyword>
<evidence type="ECO:0000259" key="12">
    <source>
        <dbReference type="PROSITE" id="PS51569"/>
    </source>
</evidence>
<comment type="subcellular location">
    <subcellularLocation>
        <location evidence="1 11">Nucleus</location>
    </subcellularLocation>
</comment>
<dbReference type="EMBL" id="JARJCN010000083">
    <property type="protein sequence ID" value="KAJ7076231.1"/>
    <property type="molecule type" value="Genomic_DNA"/>
</dbReference>
<sequence>YDSMVSPNIAFVKGQKGSRVYGELKSEALQTLCGRVGQSLKQGSLFLDIGAGIGHAALFLALTTGCNTIAYEFTEAPAKLAAGLYRGLARRAHKTGYSLGTHQYVYGDVQTQASFVNAISAASVILWNNKAFE</sequence>
<feature type="domain" description="DOT1" evidence="12">
    <location>
        <begin position="1"/>
        <end position="133"/>
    </location>
</feature>
<dbReference type="InterPro" id="IPR029063">
    <property type="entry name" value="SAM-dependent_MTases_sf"/>
</dbReference>
<evidence type="ECO:0000256" key="8">
    <source>
        <dbReference type="ARBA" id="ARBA00023242"/>
    </source>
</evidence>
<comment type="activity regulation">
    <text evidence="11">Ubiquitination of histone H2B to form H2BK123ub1 is required for efficient DOT1 methyltransferase activity on histone H3.</text>
</comment>
<comment type="miscellaneous">
    <text evidence="11">In contrast to other lysine histone methyltransferases, it does not contain a SET domain, suggesting the existence of another mechanism for methylation of lysine residues of histones.</text>
</comment>
<dbReference type="GO" id="GO:0006281">
    <property type="term" value="P:DNA repair"/>
    <property type="evidence" value="ECO:0007669"/>
    <property type="project" value="TreeGrafter"/>
</dbReference>
<accession>A0AAD6TUQ9</accession>
<comment type="function">
    <text evidence="11">Histone methyltransferase that specifically trimethylates histone H3 to form H3K79me3. This methylation is required for telomere silencing and for the pachytene checkpoint during the meiotic cell cycle by allowing the recruitment of RAD9 to double strand breaks. Nucleosomes are preferred as substrate compared to free histone.</text>
</comment>
<dbReference type="GO" id="GO:0000077">
    <property type="term" value="P:DNA damage checkpoint signaling"/>
    <property type="evidence" value="ECO:0007669"/>
    <property type="project" value="TreeGrafter"/>
</dbReference>
<dbReference type="SUPFAM" id="SSF53335">
    <property type="entry name" value="S-adenosyl-L-methionine-dependent methyltransferases"/>
    <property type="match status" value="1"/>
</dbReference>
<gene>
    <name evidence="13" type="ORF">B0H15DRAFT_740786</name>
</gene>
<organism evidence="13 14">
    <name type="scientific">Mycena belliarum</name>
    <dbReference type="NCBI Taxonomy" id="1033014"/>
    <lineage>
        <taxon>Eukaryota</taxon>
        <taxon>Fungi</taxon>
        <taxon>Dikarya</taxon>
        <taxon>Basidiomycota</taxon>
        <taxon>Agaricomycotina</taxon>
        <taxon>Agaricomycetes</taxon>
        <taxon>Agaricomycetidae</taxon>
        <taxon>Agaricales</taxon>
        <taxon>Marasmiineae</taxon>
        <taxon>Mycenaceae</taxon>
        <taxon>Mycena</taxon>
    </lineage>
</organism>
<evidence type="ECO:0000256" key="4">
    <source>
        <dbReference type="ARBA" id="ARBA00022603"/>
    </source>
</evidence>
<keyword evidence="4 11" id="KW-0489">Methyltransferase</keyword>
<dbReference type="PANTHER" id="PTHR21451">
    <property type="entry name" value="HISTONE H3 METHYLTRANSFERASE"/>
    <property type="match status" value="1"/>
</dbReference>
<dbReference type="GO" id="GO:0140956">
    <property type="term" value="F:histone H3K79 trimethyltransferase activity"/>
    <property type="evidence" value="ECO:0007669"/>
    <property type="project" value="UniProtKB-EC"/>
</dbReference>
<keyword evidence="5 11" id="KW-0808">Transferase</keyword>
<comment type="catalytic activity">
    <reaction evidence="10 11">
        <text>L-lysyl(79)-[histone H3] + 3 S-adenosyl-L-methionine = N(6),N(6),N(6)-trimethyl-L-lysyl(79)-[histone H3] + 3 S-adenosyl-L-homocysteine + 3 H(+)</text>
        <dbReference type="Rhea" id="RHEA:60328"/>
        <dbReference type="Rhea" id="RHEA-COMP:15549"/>
        <dbReference type="Rhea" id="RHEA-COMP:15552"/>
        <dbReference type="ChEBI" id="CHEBI:15378"/>
        <dbReference type="ChEBI" id="CHEBI:29969"/>
        <dbReference type="ChEBI" id="CHEBI:57856"/>
        <dbReference type="ChEBI" id="CHEBI:59789"/>
        <dbReference type="ChEBI" id="CHEBI:61961"/>
        <dbReference type="EC" id="2.1.1.360"/>
    </reaction>
</comment>
<keyword evidence="7 11" id="KW-0156">Chromatin regulator</keyword>
<evidence type="ECO:0000313" key="14">
    <source>
        <dbReference type="Proteomes" id="UP001222325"/>
    </source>
</evidence>
<dbReference type="EC" id="2.1.1.360" evidence="2 11"/>
<evidence type="ECO:0000256" key="11">
    <source>
        <dbReference type="RuleBase" id="RU271113"/>
    </source>
</evidence>
<dbReference type="PANTHER" id="PTHR21451:SF0">
    <property type="entry name" value="HISTONE-LYSINE N-METHYLTRANSFERASE, H3 LYSINE-79 SPECIFIC"/>
    <property type="match status" value="1"/>
</dbReference>
<keyword evidence="6 11" id="KW-0949">S-adenosyl-L-methionine</keyword>
<protein>
    <recommendedName>
        <fullName evidence="3 11">Histone-lysine N-methyltransferase, H3 lysine-79 specific</fullName>
        <ecNumber evidence="2 11">2.1.1.360</ecNumber>
    </recommendedName>
    <alternativeName>
        <fullName evidence="9 11">Histone H3-K79 methyltransferase</fullName>
    </alternativeName>
</protein>
<proteinExistence type="inferred from homology"/>
<dbReference type="Proteomes" id="UP001222325">
    <property type="component" value="Unassembled WGS sequence"/>
</dbReference>
<dbReference type="Gene3D" id="3.40.50.150">
    <property type="entry name" value="Vaccinia Virus protein VP39"/>
    <property type="match status" value="1"/>
</dbReference>
<feature type="non-terminal residue" evidence="13">
    <location>
        <position position="1"/>
    </location>
</feature>
<evidence type="ECO:0000313" key="13">
    <source>
        <dbReference type="EMBL" id="KAJ7076231.1"/>
    </source>
</evidence>
<dbReference type="PROSITE" id="PS51569">
    <property type="entry name" value="DOT1"/>
    <property type="match status" value="1"/>
</dbReference>
<evidence type="ECO:0000256" key="1">
    <source>
        <dbReference type="ARBA" id="ARBA00004123"/>
    </source>
</evidence>
<evidence type="ECO:0000256" key="5">
    <source>
        <dbReference type="ARBA" id="ARBA00022679"/>
    </source>
</evidence>
<dbReference type="InterPro" id="IPR025789">
    <property type="entry name" value="DOT1_dom"/>
</dbReference>
<keyword evidence="8 11" id="KW-0539">Nucleus</keyword>
<feature type="non-terminal residue" evidence="13">
    <location>
        <position position="133"/>
    </location>
</feature>
<evidence type="ECO:0000256" key="3">
    <source>
        <dbReference type="ARBA" id="ARBA00020987"/>
    </source>
</evidence>
<name>A0AAD6TUQ9_9AGAR</name>
<evidence type="ECO:0000256" key="10">
    <source>
        <dbReference type="ARBA" id="ARBA00047770"/>
    </source>
</evidence>
<dbReference type="AlphaFoldDB" id="A0AAD6TUQ9"/>
<dbReference type="InterPro" id="IPR030445">
    <property type="entry name" value="H3-K79_meTrfase"/>
</dbReference>
<reference evidence="13" key="1">
    <citation type="submission" date="2023-03" db="EMBL/GenBank/DDBJ databases">
        <title>Massive genome expansion in bonnet fungi (Mycena s.s.) driven by repeated elements and novel gene families across ecological guilds.</title>
        <authorList>
            <consortium name="Lawrence Berkeley National Laboratory"/>
            <person name="Harder C.B."/>
            <person name="Miyauchi S."/>
            <person name="Viragh M."/>
            <person name="Kuo A."/>
            <person name="Thoen E."/>
            <person name="Andreopoulos B."/>
            <person name="Lu D."/>
            <person name="Skrede I."/>
            <person name="Drula E."/>
            <person name="Henrissat B."/>
            <person name="Morin E."/>
            <person name="Kohler A."/>
            <person name="Barry K."/>
            <person name="LaButti K."/>
            <person name="Morin E."/>
            <person name="Salamov A."/>
            <person name="Lipzen A."/>
            <person name="Mereny Z."/>
            <person name="Hegedus B."/>
            <person name="Baldrian P."/>
            <person name="Stursova M."/>
            <person name="Weitz H."/>
            <person name="Taylor A."/>
            <person name="Grigoriev I.V."/>
            <person name="Nagy L.G."/>
            <person name="Martin F."/>
            <person name="Kauserud H."/>
        </authorList>
    </citation>
    <scope>NUCLEOTIDE SEQUENCE</scope>
    <source>
        <strain evidence="13">CBHHK173m</strain>
    </source>
</reference>
<dbReference type="GO" id="GO:0005634">
    <property type="term" value="C:nucleus"/>
    <property type="evidence" value="ECO:0007669"/>
    <property type="project" value="UniProtKB-SubCell"/>
</dbReference>
<evidence type="ECO:0000256" key="6">
    <source>
        <dbReference type="ARBA" id="ARBA00022691"/>
    </source>
</evidence>
<evidence type="ECO:0000256" key="9">
    <source>
        <dbReference type="ARBA" id="ARBA00029821"/>
    </source>
</evidence>
<evidence type="ECO:0000256" key="7">
    <source>
        <dbReference type="ARBA" id="ARBA00022853"/>
    </source>
</evidence>
<dbReference type="GO" id="GO:0032259">
    <property type="term" value="P:methylation"/>
    <property type="evidence" value="ECO:0007669"/>
    <property type="project" value="UniProtKB-KW"/>
</dbReference>
<comment type="similarity">
    <text evidence="11">Belongs to the class I-like SAM-binding methyltransferase superfamily. DOT1 family.</text>
</comment>